<dbReference type="InterPro" id="IPR041075">
    <property type="entry name" value="NOD1/2_WH"/>
</dbReference>
<evidence type="ECO:0000256" key="6">
    <source>
        <dbReference type="ARBA" id="ARBA00022840"/>
    </source>
</evidence>
<evidence type="ECO:0000259" key="7">
    <source>
        <dbReference type="PROSITE" id="PS50188"/>
    </source>
</evidence>
<dbReference type="InterPro" id="IPR007111">
    <property type="entry name" value="NACHT_NTPase"/>
</dbReference>
<keyword evidence="2" id="KW-0963">Cytoplasm</keyword>
<dbReference type="FunFam" id="3.40.50.300:FF:000210">
    <property type="entry name" value="Si:dkey-16p6.1"/>
    <property type="match status" value="1"/>
</dbReference>
<dbReference type="InterPro" id="IPR006574">
    <property type="entry name" value="PRY"/>
</dbReference>
<dbReference type="PANTHER" id="PTHR24106">
    <property type="entry name" value="NACHT, LRR AND CARD DOMAINS-CONTAINING"/>
    <property type="match status" value="1"/>
</dbReference>
<dbReference type="Gene3D" id="3.80.10.10">
    <property type="entry name" value="Ribonuclease Inhibitor"/>
    <property type="match status" value="1"/>
</dbReference>
<dbReference type="PROSITE" id="PS50837">
    <property type="entry name" value="NACHT"/>
    <property type="match status" value="1"/>
</dbReference>
<dbReference type="Pfam" id="PF14484">
    <property type="entry name" value="FISNA"/>
    <property type="match status" value="1"/>
</dbReference>
<keyword evidence="3" id="KW-0433">Leucine-rich repeat</keyword>
<dbReference type="SUPFAM" id="SSF52047">
    <property type="entry name" value="RNI-like"/>
    <property type="match status" value="1"/>
</dbReference>
<dbReference type="SMART" id="SM00449">
    <property type="entry name" value="SPRY"/>
    <property type="match status" value="1"/>
</dbReference>
<dbReference type="SUPFAM" id="SSF52540">
    <property type="entry name" value="P-loop containing nucleoside triphosphate hydrolases"/>
    <property type="match status" value="1"/>
</dbReference>
<dbReference type="InterPro" id="IPR003879">
    <property type="entry name" value="Butyrophylin_SPRY"/>
</dbReference>
<evidence type="ECO:0000259" key="8">
    <source>
        <dbReference type="PROSITE" id="PS50837"/>
    </source>
</evidence>
<dbReference type="Gene3D" id="2.60.120.920">
    <property type="match status" value="1"/>
</dbReference>
<evidence type="ECO:0000313" key="9">
    <source>
        <dbReference type="Ensembl" id="ENSAMXP00000005232.2"/>
    </source>
</evidence>
<keyword evidence="6" id="KW-0067">ATP-binding</keyword>
<dbReference type="CDD" id="cd16040">
    <property type="entry name" value="SPRY_PRY_SNTX"/>
    <property type="match status" value="1"/>
</dbReference>
<dbReference type="HOGENOM" id="CLU_002274_0_1_1"/>
<dbReference type="Ensembl" id="ENSAMXT00000005232.2">
    <property type="protein sequence ID" value="ENSAMXP00000005232.2"/>
    <property type="gene ID" value="ENSAMXG00000005107.2"/>
</dbReference>
<dbReference type="PRINTS" id="PR01407">
    <property type="entry name" value="BUTYPHLNCDUF"/>
</dbReference>
<dbReference type="Pfam" id="PF00622">
    <property type="entry name" value="SPRY"/>
    <property type="match status" value="1"/>
</dbReference>
<feature type="domain" description="B30.2/SPRY" evidence="7">
    <location>
        <begin position="834"/>
        <end position="1033"/>
    </location>
</feature>
<dbReference type="InterPro" id="IPR027417">
    <property type="entry name" value="P-loop_NTPase"/>
</dbReference>
<dbReference type="Pfam" id="PF17779">
    <property type="entry name" value="WHD_NOD2"/>
    <property type="match status" value="1"/>
</dbReference>
<dbReference type="SMART" id="SM00589">
    <property type="entry name" value="PRY"/>
    <property type="match status" value="1"/>
</dbReference>
<dbReference type="InterPro" id="IPR032675">
    <property type="entry name" value="LRR_dom_sf"/>
</dbReference>
<dbReference type="GO" id="GO:0005524">
    <property type="term" value="F:ATP binding"/>
    <property type="evidence" value="ECO:0007669"/>
    <property type="project" value="UniProtKB-KW"/>
</dbReference>
<evidence type="ECO:0000313" key="10">
    <source>
        <dbReference type="Proteomes" id="UP000018467"/>
    </source>
</evidence>
<dbReference type="PROSITE" id="PS51450">
    <property type="entry name" value="LRR"/>
    <property type="match status" value="2"/>
</dbReference>
<evidence type="ECO:0000256" key="2">
    <source>
        <dbReference type="ARBA" id="ARBA00022490"/>
    </source>
</evidence>
<dbReference type="GO" id="GO:0005737">
    <property type="term" value="C:cytoplasm"/>
    <property type="evidence" value="ECO:0007669"/>
    <property type="project" value="UniProtKB-SubCell"/>
</dbReference>
<feature type="domain" description="NACHT" evidence="8">
    <location>
        <begin position="94"/>
        <end position="228"/>
    </location>
</feature>
<evidence type="ECO:0008006" key="11">
    <source>
        <dbReference type="Google" id="ProtNLM"/>
    </source>
</evidence>
<dbReference type="Proteomes" id="UP000018467">
    <property type="component" value="Unassembled WGS sequence"/>
</dbReference>
<evidence type="ECO:0000256" key="1">
    <source>
        <dbReference type="ARBA" id="ARBA00004496"/>
    </source>
</evidence>
<reference evidence="9" key="3">
    <citation type="submission" date="2025-08" db="UniProtKB">
        <authorList>
            <consortium name="Ensembl"/>
        </authorList>
    </citation>
    <scope>IDENTIFICATION</scope>
</reference>
<dbReference type="Gene3D" id="3.40.50.300">
    <property type="entry name" value="P-loop containing nucleotide triphosphate hydrolases"/>
    <property type="match status" value="1"/>
</dbReference>
<dbReference type="InterPro" id="IPR003877">
    <property type="entry name" value="SPRY_dom"/>
</dbReference>
<dbReference type="FunCoup" id="W5KCC1">
    <property type="interactions" value="854"/>
</dbReference>
<keyword evidence="4" id="KW-0677">Repeat</keyword>
<protein>
    <recommendedName>
        <fullName evidence="11">NACHT, LRR and PYD domains-containing protein 12-like</fullName>
    </recommendedName>
</protein>
<dbReference type="InterPro" id="IPR013320">
    <property type="entry name" value="ConA-like_dom_sf"/>
</dbReference>
<organism evidence="9 10">
    <name type="scientific">Astyanax mexicanus</name>
    <name type="common">Blind cave fish</name>
    <name type="synonym">Astyanax fasciatus mexicanus</name>
    <dbReference type="NCBI Taxonomy" id="7994"/>
    <lineage>
        <taxon>Eukaryota</taxon>
        <taxon>Metazoa</taxon>
        <taxon>Chordata</taxon>
        <taxon>Craniata</taxon>
        <taxon>Vertebrata</taxon>
        <taxon>Euteleostomi</taxon>
        <taxon>Actinopterygii</taxon>
        <taxon>Neopterygii</taxon>
        <taxon>Teleostei</taxon>
        <taxon>Ostariophysi</taxon>
        <taxon>Characiformes</taxon>
        <taxon>Characoidei</taxon>
        <taxon>Acestrorhamphidae</taxon>
        <taxon>Acestrorhamphinae</taxon>
        <taxon>Astyanax</taxon>
    </lineage>
</organism>
<keyword evidence="10" id="KW-1185">Reference proteome</keyword>
<evidence type="ECO:0000256" key="3">
    <source>
        <dbReference type="ARBA" id="ARBA00022614"/>
    </source>
</evidence>
<dbReference type="AlphaFoldDB" id="W5KCC1"/>
<dbReference type="Pfam" id="PF13516">
    <property type="entry name" value="LRR_6"/>
    <property type="match status" value="4"/>
</dbReference>
<dbReference type="Bgee" id="ENSAMXG00000005107">
    <property type="expression patterns" value="Expressed in zone of skin and 7 other cell types or tissues"/>
</dbReference>
<evidence type="ECO:0000256" key="5">
    <source>
        <dbReference type="ARBA" id="ARBA00022741"/>
    </source>
</evidence>
<comment type="subcellular location">
    <subcellularLocation>
        <location evidence="1">Cytoplasm</location>
    </subcellularLocation>
</comment>
<dbReference type="InterPro" id="IPR001870">
    <property type="entry name" value="B30.2/SPRY"/>
</dbReference>
<dbReference type="InterPro" id="IPR043136">
    <property type="entry name" value="B30.2/SPRY_sf"/>
</dbReference>
<accession>W5KCC1</accession>
<dbReference type="InParanoid" id="W5KCC1"/>
<name>W5KCC1_ASTMX</name>
<dbReference type="InterPro" id="IPR001611">
    <property type="entry name" value="Leu-rich_rpt"/>
</dbReference>
<reference evidence="10" key="2">
    <citation type="journal article" date="2014" name="Nat. Commun.">
        <title>The cavefish genome reveals candidate genes for eye loss.</title>
        <authorList>
            <person name="McGaugh S.E."/>
            <person name="Gross J.B."/>
            <person name="Aken B."/>
            <person name="Blin M."/>
            <person name="Borowsky R."/>
            <person name="Chalopin D."/>
            <person name="Hinaux H."/>
            <person name="Jeffery W.R."/>
            <person name="Keene A."/>
            <person name="Ma L."/>
            <person name="Minx P."/>
            <person name="Murphy D."/>
            <person name="O'Quin K.E."/>
            <person name="Retaux S."/>
            <person name="Rohner N."/>
            <person name="Searle S.M."/>
            <person name="Stahl B.A."/>
            <person name="Tabin C."/>
            <person name="Volff J.N."/>
            <person name="Yoshizawa M."/>
            <person name="Warren W.C."/>
        </authorList>
    </citation>
    <scope>NUCLEOTIDE SEQUENCE [LARGE SCALE GENOMIC DNA]</scope>
    <source>
        <strain evidence="10">female</strain>
    </source>
</reference>
<dbReference type="Pfam" id="PF13765">
    <property type="entry name" value="PRY"/>
    <property type="match status" value="1"/>
</dbReference>
<keyword evidence="5" id="KW-0547">Nucleotide-binding</keyword>
<dbReference type="eggNOG" id="KOG2177">
    <property type="taxonomic scope" value="Eukaryota"/>
</dbReference>
<dbReference type="InterPro" id="IPR041267">
    <property type="entry name" value="NLRP_HD2"/>
</dbReference>
<dbReference type="SMART" id="SM01288">
    <property type="entry name" value="FISNA"/>
    <property type="match status" value="1"/>
</dbReference>
<dbReference type="Pfam" id="PF17776">
    <property type="entry name" value="NLRC4_HD2"/>
    <property type="match status" value="1"/>
</dbReference>
<dbReference type="SUPFAM" id="SSF49899">
    <property type="entry name" value="Concanavalin A-like lectins/glucanases"/>
    <property type="match status" value="1"/>
</dbReference>
<dbReference type="GeneTree" id="ENSGT01150000286911"/>
<dbReference type="InterPro" id="IPR029495">
    <property type="entry name" value="NACHT-assoc"/>
</dbReference>
<dbReference type="InterPro" id="IPR051261">
    <property type="entry name" value="NLR"/>
</dbReference>
<evidence type="ECO:0000256" key="4">
    <source>
        <dbReference type="ARBA" id="ARBA00022737"/>
    </source>
</evidence>
<sequence length="1033" mass="117445">MKDRYENVFEGIKIPDNRTLLSRVYTQLYIIEGESEGVNKEHEVLQMEKTSSNYLKDTLINCLDIFKPIEEPEGEIEEENTRKRKENKTPKNIRTVLTKGIAGIGKTVLVQKFILDWAEGKANQDVDFMFVLPFRDLNLFDDDQYNLHTLLCAFHPDLKDIDPTVYNRCSILFIFDGLDESRIELEFSQCEKVSDIRMTSSVGVLMANLLKGGLLPSAQIWITSRPAAANQIPPQYICRVTEIQGFNDQQKEEYFRKRISDQDQAQKIISHIKTVRSLNIMCHIPVFCRILATVLQRIMRQNNTEIPKTLTEMYSHFLITQTNMKKEKYEKNFDRDHVELLKSNRTILLKLAELAFNQLMKGNVVFCEEDLRERGIDVTEASVYSGICTEIIREDCVLYQKKFYSFVHLSFQEFLAALYVFHCYLIKNMDGLSVFSQWISGWPEKVPLHELLMGAVNEASQRKNGHLDLFLRFLLGISLESSQNILQGLLTHTESTSESINITVQHIKEKMEDKYLSNDRSVNLFLCLTEMKDQHLSKKIQEFLKSEKCSENKLSAGECSALSCMLQISDEVLDELDLKKYCTSKNAYMKLFPAVMNCRRAFLADCNLTMDHCKTLCSALKSENSTLKELDLSNNDLQDSGVELLSAGLKSSHCKLQILRLVSCNFGVKICETLGSILNLENSCLIDLDLSNNNLQDSGVELLSAGLQGSHCKLETLRLVSCNLSVKACETLRLVFNLENSSLKELDLSNNDLQDSGVELLSYGLKSSHCKLQILRLSGVMVTDEGCSSLDAVLSSNPTHLKELDLTYNHPGESGVKLLSAKLEDPLCALNTLRVEHGGKIRIKPGLKKYACYLTLDSNTAHPRLSLSEDKRKVVKGKEQLYPDHPERFDDCWQVMSRESLTGRCYWEAEWGGKWGADVVLTYKTISRKIIGKTSWNEMMDCRFGESEKSWSLSCTDDCYSVRHNRNNTVLRSPPSGCRKVGVYVDCPAGILSFYSISSYTHKLTHLHTFTTTFTQPLYAGVSHPGSLLKNLE</sequence>
<reference evidence="9" key="4">
    <citation type="submission" date="2025-09" db="UniProtKB">
        <authorList>
            <consortium name="Ensembl"/>
        </authorList>
    </citation>
    <scope>IDENTIFICATION</scope>
</reference>
<proteinExistence type="predicted"/>
<reference evidence="10" key="1">
    <citation type="submission" date="2013-03" db="EMBL/GenBank/DDBJ databases">
        <authorList>
            <person name="Jeffery W."/>
            <person name="Warren W."/>
            <person name="Wilson R.K."/>
        </authorList>
    </citation>
    <scope>NUCLEOTIDE SEQUENCE</scope>
    <source>
        <strain evidence="10">female</strain>
    </source>
</reference>
<dbReference type="SMART" id="SM00368">
    <property type="entry name" value="LRR_RI"/>
    <property type="match status" value="7"/>
</dbReference>
<dbReference type="PROSITE" id="PS50188">
    <property type="entry name" value="B302_SPRY"/>
    <property type="match status" value="1"/>
</dbReference>
<dbReference type="Pfam" id="PF05729">
    <property type="entry name" value="NACHT"/>
    <property type="match status" value="1"/>
</dbReference>